<feature type="region of interest" description="Disordered" evidence="1">
    <location>
        <begin position="1"/>
        <end position="33"/>
    </location>
</feature>
<evidence type="ECO:0008006" key="4">
    <source>
        <dbReference type="Google" id="ProtNLM"/>
    </source>
</evidence>
<proteinExistence type="predicted"/>
<feature type="compositionally biased region" description="Acidic residues" evidence="1">
    <location>
        <begin position="13"/>
        <end position="26"/>
    </location>
</feature>
<evidence type="ECO:0000313" key="3">
    <source>
        <dbReference type="Proteomes" id="UP000663865"/>
    </source>
</evidence>
<protein>
    <recommendedName>
        <fullName evidence="4">PiggyBac transposable element-derived protein domain-containing protein</fullName>
    </recommendedName>
</protein>
<reference evidence="2" key="1">
    <citation type="submission" date="2021-02" db="EMBL/GenBank/DDBJ databases">
        <authorList>
            <person name="Nowell W R."/>
        </authorList>
    </citation>
    <scope>NUCLEOTIDE SEQUENCE</scope>
</reference>
<dbReference type="AlphaFoldDB" id="A0A817Y180"/>
<evidence type="ECO:0000313" key="2">
    <source>
        <dbReference type="EMBL" id="CAF3375874.1"/>
    </source>
</evidence>
<evidence type="ECO:0000256" key="1">
    <source>
        <dbReference type="SAM" id="MobiDB-lite"/>
    </source>
</evidence>
<feature type="non-terminal residue" evidence="2">
    <location>
        <position position="1"/>
    </location>
</feature>
<dbReference type="Proteomes" id="UP000663865">
    <property type="component" value="Unassembled WGS sequence"/>
</dbReference>
<accession>A0A817Y180</accession>
<name>A0A817Y180_9BILA</name>
<gene>
    <name evidence="2" type="ORF">KIK155_LOCUS5827</name>
</gene>
<comment type="caution">
    <text evidence="2">The sequence shown here is derived from an EMBL/GenBank/DDBJ whole genome shotgun (WGS) entry which is preliminary data.</text>
</comment>
<sequence>DIPSDCGSFTGSEGEDNEESDDDSDSNEQPIMQHLQNELPVDVGNESENECSIDEDDIPLAQLEYTRQGIQIPQWDKTLPANRIQTFQEQSGICKEILEMTEPPTPYNIFRRLWGEDLTDKIVFETNFYYYPIGLVISV</sequence>
<dbReference type="EMBL" id="CAJNYV010000697">
    <property type="protein sequence ID" value="CAF3375874.1"/>
    <property type="molecule type" value="Genomic_DNA"/>
</dbReference>
<organism evidence="2 3">
    <name type="scientific">Rotaria socialis</name>
    <dbReference type="NCBI Taxonomy" id="392032"/>
    <lineage>
        <taxon>Eukaryota</taxon>
        <taxon>Metazoa</taxon>
        <taxon>Spiralia</taxon>
        <taxon>Gnathifera</taxon>
        <taxon>Rotifera</taxon>
        <taxon>Eurotatoria</taxon>
        <taxon>Bdelloidea</taxon>
        <taxon>Philodinida</taxon>
        <taxon>Philodinidae</taxon>
        <taxon>Rotaria</taxon>
    </lineage>
</organism>